<comment type="similarity">
    <text evidence="4">Belongs to the FliW family.</text>
</comment>
<dbReference type="SUPFAM" id="SSF141457">
    <property type="entry name" value="BH3618-like"/>
    <property type="match status" value="1"/>
</dbReference>
<evidence type="ECO:0000256" key="4">
    <source>
        <dbReference type="HAMAP-Rule" id="MF_01185"/>
    </source>
</evidence>
<dbReference type="GO" id="GO:0006417">
    <property type="term" value="P:regulation of translation"/>
    <property type="evidence" value="ECO:0007669"/>
    <property type="project" value="UniProtKB-KW"/>
</dbReference>
<evidence type="ECO:0000256" key="3">
    <source>
        <dbReference type="ARBA" id="ARBA00022845"/>
    </source>
</evidence>
<dbReference type="EMBL" id="JWIR02000024">
    <property type="protein sequence ID" value="KKB41129.1"/>
    <property type="molecule type" value="Genomic_DNA"/>
</dbReference>
<dbReference type="PANTHER" id="PTHR39190">
    <property type="entry name" value="FLAGELLAR ASSEMBLY FACTOR FLIW"/>
    <property type="match status" value="1"/>
</dbReference>
<dbReference type="GO" id="GO:0044780">
    <property type="term" value="P:bacterial-type flagellum assembly"/>
    <property type="evidence" value="ECO:0007669"/>
    <property type="project" value="UniProtKB-UniRule"/>
</dbReference>
<gene>
    <name evidence="4" type="primary">fliW</name>
    <name evidence="5" type="ORF">QY95_00836</name>
</gene>
<dbReference type="Pfam" id="PF02623">
    <property type="entry name" value="FliW"/>
    <property type="match status" value="1"/>
</dbReference>
<evidence type="ECO:0000313" key="6">
    <source>
        <dbReference type="Proteomes" id="UP000031563"/>
    </source>
</evidence>
<evidence type="ECO:0000256" key="2">
    <source>
        <dbReference type="ARBA" id="ARBA00022795"/>
    </source>
</evidence>
<keyword evidence="1 4" id="KW-0963">Cytoplasm</keyword>
<organism evidence="5 6">
    <name type="scientific">Bacillus thermotolerans</name>
    <name type="common">Quasibacillus thermotolerans</name>
    <dbReference type="NCBI Taxonomy" id="1221996"/>
    <lineage>
        <taxon>Bacteria</taxon>
        <taxon>Bacillati</taxon>
        <taxon>Bacillota</taxon>
        <taxon>Bacilli</taxon>
        <taxon>Bacillales</taxon>
        <taxon>Bacillaceae</taxon>
        <taxon>Bacillus</taxon>
    </lineage>
</organism>
<reference evidence="5" key="1">
    <citation type="submission" date="2015-02" db="EMBL/GenBank/DDBJ databases">
        <title>Genome Assembly of Bacillaceae bacterium MTCC 8252.</title>
        <authorList>
            <person name="Verma A."/>
            <person name="Khatri I."/>
            <person name="Mual P."/>
            <person name="Subramanian S."/>
            <person name="Krishnamurthi S."/>
        </authorList>
    </citation>
    <scope>NUCLEOTIDE SEQUENCE [LARGE SCALE GENOMIC DNA]</scope>
    <source>
        <strain evidence="5">MTCC 8252</strain>
    </source>
</reference>
<keyword evidence="3 4" id="KW-0810">Translation regulation</keyword>
<dbReference type="InterPro" id="IPR003775">
    <property type="entry name" value="Flagellar_assembly_factor_FliW"/>
</dbReference>
<protein>
    <recommendedName>
        <fullName evidence="4">Flagellar assembly factor FliW</fullName>
    </recommendedName>
</protein>
<dbReference type="NCBIfam" id="NF009793">
    <property type="entry name" value="PRK13285.1-1"/>
    <property type="match status" value="1"/>
</dbReference>
<dbReference type="OrthoDB" id="9801235at2"/>
<dbReference type="Proteomes" id="UP000031563">
    <property type="component" value="Unassembled WGS sequence"/>
</dbReference>
<keyword evidence="5" id="KW-0966">Cell projection</keyword>
<dbReference type="InterPro" id="IPR024046">
    <property type="entry name" value="Flagellar_assmbl_FliW_dom_sf"/>
</dbReference>
<comment type="subcellular location">
    <subcellularLocation>
        <location evidence="4">Cytoplasm</location>
    </subcellularLocation>
</comment>
<dbReference type="STRING" id="1221996.QY95_00836"/>
<name>A0A0F5I677_BACTR</name>
<dbReference type="AlphaFoldDB" id="A0A0F5I677"/>
<keyword evidence="2 4" id="KW-1005">Bacterial flagellum biogenesis</keyword>
<sequence>MNIETKYHGQVPINEEDIWTFHHGIPGFAEEKQFTLLAFPDNDAFFVLQSTNTPSLGFIVANPFAFFPEYDIQLDDATVEALEIEKPEEAAVYTILTVREPFHETTANLQAPVVVNVKNKKAKQAILNDRRYHTRHSIFPASATKE</sequence>
<keyword evidence="4" id="KW-0143">Chaperone</keyword>
<comment type="subunit">
    <text evidence="4">Interacts with translational regulator CsrA and flagellin(s).</text>
</comment>
<proteinExistence type="inferred from homology"/>
<comment type="function">
    <text evidence="4">Acts as an anti-CsrA protein, binds CsrA and prevents it from repressing translation of its target genes, one of which is flagellin. Binds to flagellin and participates in the assembly of the flagellum.</text>
</comment>
<keyword evidence="5" id="KW-0282">Flagellum</keyword>
<comment type="caution">
    <text evidence="5">The sequence shown here is derived from an EMBL/GenBank/DDBJ whole genome shotgun (WGS) entry which is preliminary data.</text>
</comment>
<evidence type="ECO:0000256" key="1">
    <source>
        <dbReference type="ARBA" id="ARBA00022490"/>
    </source>
</evidence>
<keyword evidence="5" id="KW-0969">Cilium</keyword>
<accession>A0A0F5I677</accession>
<dbReference type="HAMAP" id="MF_01185">
    <property type="entry name" value="FliW"/>
    <property type="match status" value="1"/>
</dbReference>
<keyword evidence="6" id="KW-1185">Reference proteome</keyword>
<dbReference type="RefSeq" id="WP_040047553.1">
    <property type="nucleotide sequence ID" value="NZ_JWIR02000024.1"/>
</dbReference>
<dbReference type="Gene3D" id="2.30.290.10">
    <property type="entry name" value="BH3618-like"/>
    <property type="match status" value="1"/>
</dbReference>
<dbReference type="PANTHER" id="PTHR39190:SF1">
    <property type="entry name" value="FLAGELLAR ASSEMBLY FACTOR FLIW"/>
    <property type="match status" value="1"/>
</dbReference>
<evidence type="ECO:0000313" key="5">
    <source>
        <dbReference type="EMBL" id="KKB41129.1"/>
    </source>
</evidence>
<dbReference type="GO" id="GO:0005737">
    <property type="term" value="C:cytoplasm"/>
    <property type="evidence" value="ECO:0007669"/>
    <property type="project" value="UniProtKB-SubCell"/>
</dbReference>